<gene>
    <name evidence="6" type="ORF">AAF712_002813</name>
</gene>
<evidence type="ECO:0000259" key="5">
    <source>
        <dbReference type="PROSITE" id="PS50865"/>
    </source>
</evidence>
<keyword evidence="1" id="KW-0479">Metal-binding</keyword>
<evidence type="ECO:0000256" key="4">
    <source>
        <dbReference type="PROSITE-ProRule" id="PRU00134"/>
    </source>
</evidence>
<dbReference type="PROSITE" id="PS50865">
    <property type="entry name" value="ZF_MYND_2"/>
    <property type="match status" value="1"/>
</dbReference>
<evidence type="ECO:0000256" key="1">
    <source>
        <dbReference type="ARBA" id="ARBA00022723"/>
    </source>
</evidence>
<reference evidence="6 7" key="1">
    <citation type="submission" date="2024-05" db="EMBL/GenBank/DDBJ databases">
        <title>A draft genome resource for the thread blight pathogen Marasmius tenuissimus strain MS-2.</title>
        <authorList>
            <person name="Yulfo-Soto G.E."/>
            <person name="Baruah I.K."/>
            <person name="Amoako-Attah I."/>
            <person name="Bukari Y."/>
            <person name="Meinhardt L.W."/>
            <person name="Bailey B.A."/>
            <person name="Cohen S.P."/>
        </authorList>
    </citation>
    <scope>NUCLEOTIDE SEQUENCE [LARGE SCALE GENOMIC DNA]</scope>
    <source>
        <strain evidence="6 7">MS-2</strain>
    </source>
</reference>
<dbReference type="PROSITE" id="PS01360">
    <property type="entry name" value="ZF_MYND_1"/>
    <property type="match status" value="1"/>
</dbReference>
<keyword evidence="3" id="KW-0862">Zinc</keyword>
<organism evidence="6 7">
    <name type="scientific">Marasmius tenuissimus</name>
    <dbReference type="NCBI Taxonomy" id="585030"/>
    <lineage>
        <taxon>Eukaryota</taxon>
        <taxon>Fungi</taxon>
        <taxon>Dikarya</taxon>
        <taxon>Basidiomycota</taxon>
        <taxon>Agaricomycotina</taxon>
        <taxon>Agaricomycetes</taxon>
        <taxon>Agaricomycetidae</taxon>
        <taxon>Agaricales</taxon>
        <taxon>Marasmiineae</taxon>
        <taxon>Marasmiaceae</taxon>
        <taxon>Marasmius</taxon>
    </lineage>
</organism>
<evidence type="ECO:0000313" key="7">
    <source>
        <dbReference type="Proteomes" id="UP001437256"/>
    </source>
</evidence>
<name>A0ABR3AA81_9AGAR</name>
<evidence type="ECO:0000256" key="3">
    <source>
        <dbReference type="ARBA" id="ARBA00022833"/>
    </source>
</evidence>
<dbReference type="Proteomes" id="UP001437256">
    <property type="component" value="Unassembled WGS sequence"/>
</dbReference>
<protein>
    <recommendedName>
        <fullName evidence="5">MYND-type domain-containing protein</fullName>
    </recommendedName>
</protein>
<dbReference type="SUPFAM" id="SSF144232">
    <property type="entry name" value="HIT/MYND zinc finger-like"/>
    <property type="match status" value="1"/>
</dbReference>
<keyword evidence="7" id="KW-1185">Reference proteome</keyword>
<comment type="caution">
    <text evidence="6">The sequence shown here is derived from an EMBL/GenBank/DDBJ whole genome shotgun (WGS) entry which is preliminary data.</text>
</comment>
<keyword evidence="2 4" id="KW-0863">Zinc-finger</keyword>
<feature type="domain" description="MYND-type" evidence="5">
    <location>
        <begin position="424"/>
        <end position="473"/>
    </location>
</feature>
<accession>A0ABR3AA81</accession>
<evidence type="ECO:0000256" key="2">
    <source>
        <dbReference type="ARBA" id="ARBA00022771"/>
    </source>
</evidence>
<dbReference type="EMBL" id="JBBXMP010000009">
    <property type="protein sequence ID" value="KAL0069918.1"/>
    <property type="molecule type" value="Genomic_DNA"/>
</dbReference>
<proteinExistence type="predicted"/>
<dbReference type="InterPro" id="IPR002893">
    <property type="entry name" value="Znf_MYND"/>
</dbReference>
<dbReference type="Gene3D" id="6.10.140.2220">
    <property type="match status" value="1"/>
</dbReference>
<sequence>MEQARIISLDEWPLVDRAIRRFGTARTALEHLRKLGGPPRPGTTRLTSLPSSIETVLEVVGALAANMTGYNGARATQTAAFHIKREWKSTVGPWVIFLLRDMYLAGVVSSVPDGFDVTEHMLTFVPLMLSFSGSREENDLDTDVAVINRASPELHPLIVQVWCKVLDMQHQAWGDWSMLVANLAPADLAEFRVPPYSESPYTDNDSIGPVLTRHIHVLASRIHEMSFEELRSVKSFLGCIPYAFFGGATLPMHAPAIRGPIINAFGTLAARTMSKRSSLAVAAPDSSECRISHLVATVSIQLIESSISESARVVDIMDTGLIRAMFKGYSCLFDIGEQAKVEQKMSLQFWLGKVLARISRFSIYSSVLHKFARIHKKVMAKYEDPGEILKSKSKSLYDSWMVVTEKTTIMRDLRRSVKTSCDPRYICSNDTCPLQVGQVIGVKFRRCTGCTATMYCSYECRKEDWNSRHRERCLDLQRTSMQYGAAPIVSVYEYNIVSKLIETYFRKYAPEIMDIVETFIKSLSAESISSEDVQQIADKRKTPIIFCDLDRPELPLPKDCVRIYDTDYISCMTPRTSQQISYIVSRWRQQIDEASVFVWAEFPRMKGATLPMYQVFQYPLRSGSDP</sequence>
<evidence type="ECO:0000313" key="6">
    <source>
        <dbReference type="EMBL" id="KAL0069918.1"/>
    </source>
</evidence>
<dbReference type="Pfam" id="PF01753">
    <property type="entry name" value="zf-MYND"/>
    <property type="match status" value="1"/>
</dbReference>